<dbReference type="InterPro" id="IPR000182">
    <property type="entry name" value="GNAT_dom"/>
</dbReference>
<dbReference type="PANTHER" id="PTHR34822">
    <property type="entry name" value="GRPB DOMAIN PROTEIN (AFU_ORTHOLOGUE AFUA_1G01530)"/>
    <property type="match status" value="1"/>
</dbReference>
<dbReference type="AlphaFoldDB" id="A0A9P4WLG4"/>
<dbReference type="SUPFAM" id="SSF55729">
    <property type="entry name" value="Acyl-CoA N-acyltransferases (Nat)"/>
    <property type="match status" value="1"/>
</dbReference>
<name>A0A9P4WLG4_9PLEO</name>
<proteinExistence type="predicted"/>
<dbReference type="Proteomes" id="UP000758155">
    <property type="component" value="Unassembled WGS sequence"/>
</dbReference>
<organism evidence="2 3">
    <name type="scientific">Didymella heteroderae</name>
    <dbReference type="NCBI Taxonomy" id="1769908"/>
    <lineage>
        <taxon>Eukaryota</taxon>
        <taxon>Fungi</taxon>
        <taxon>Dikarya</taxon>
        <taxon>Ascomycota</taxon>
        <taxon>Pezizomycotina</taxon>
        <taxon>Dothideomycetes</taxon>
        <taxon>Pleosporomycetidae</taxon>
        <taxon>Pleosporales</taxon>
        <taxon>Pleosporineae</taxon>
        <taxon>Didymellaceae</taxon>
        <taxon>Didymella</taxon>
    </lineage>
</organism>
<comment type="caution">
    <text evidence="2">The sequence shown here is derived from an EMBL/GenBank/DDBJ whole genome shotgun (WGS) entry which is preliminary data.</text>
</comment>
<evidence type="ECO:0000259" key="1">
    <source>
        <dbReference type="PROSITE" id="PS51186"/>
    </source>
</evidence>
<dbReference type="Gene3D" id="3.40.630.30">
    <property type="match status" value="1"/>
</dbReference>
<dbReference type="GO" id="GO:0016747">
    <property type="term" value="F:acyltransferase activity, transferring groups other than amino-acyl groups"/>
    <property type="evidence" value="ECO:0007669"/>
    <property type="project" value="InterPro"/>
</dbReference>
<dbReference type="PROSITE" id="PS51186">
    <property type="entry name" value="GNAT"/>
    <property type="match status" value="1"/>
</dbReference>
<feature type="domain" description="N-acetyltransferase" evidence="1">
    <location>
        <begin position="201"/>
        <end position="391"/>
    </location>
</feature>
<dbReference type="Pfam" id="PF13302">
    <property type="entry name" value="Acetyltransf_3"/>
    <property type="match status" value="1"/>
</dbReference>
<dbReference type="EMBL" id="SWKV01000059">
    <property type="protein sequence ID" value="KAF3035286.1"/>
    <property type="molecule type" value="Genomic_DNA"/>
</dbReference>
<reference evidence="2" key="1">
    <citation type="submission" date="2019-04" db="EMBL/GenBank/DDBJ databases">
        <title>Sequencing of skin fungus with MAO and IRED activity.</title>
        <authorList>
            <person name="Marsaioli A.J."/>
            <person name="Bonatto J.M.C."/>
            <person name="Reis Junior O."/>
        </authorList>
    </citation>
    <scope>NUCLEOTIDE SEQUENCE</scope>
    <source>
        <strain evidence="2">28M1</strain>
    </source>
</reference>
<dbReference type="InterPro" id="IPR007344">
    <property type="entry name" value="GrpB/CoaE"/>
</dbReference>
<dbReference type="InterPro" id="IPR016181">
    <property type="entry name" value="Acyl_CoA_acyltransferase"/>
</dbReference>
<evidence type="ECO:0000313" key="3">
    <source>
        <dbReference type="Proteomes" id="UP000758155"/>
    </source>
</evidence>
<dbReference type="SUPFAM" id="SSF81301">
    <property type="entry name" value="Nucleotidyltransferase"/>
    <property type="match status" value="1"/>
</dbReference>
<accession>A0A9P4WLG4</accession>
<gene>
    <name evidence="2" type="ORF">E8E12_001356</name>
</gene>
<sequence>MNTTIQPYNPDWPSYFGEIRASLDVHLHHIPEIAYSHIGSTSVPSLSALPIIDILLAVTPGNLEEAIVALTSSKKYDRLEEEQSTSGATFSACSESHQYAHRVYVCESDSLAARVHFAIRDTLREDEELRDAYAATKRRALSAARDTPGSNDDHVRAYSRAKHDAIQDLVIASAQFCPSDLAAVFASDCAARWDPITTPRLRIREFQLTDADAMYALEGHDENARYQDWPPWTRFQARQSVLRGIQRSYARDREVVELAVVYEGAFVGRIGARVTPLSMAVSDAAQRADACAATAADCPTKHVDLWFSFLPSSQGKGLATEAVDAFVEMLLRKEKADTEPLRLELEIECDPRNTGSWRLAERLGFSKHSLTERAWESKGEWVDSLVYRKLV</sequence>
<dbReference type="InterPro" id="IPR043519">
    <property type="entry name" value="NT_sf"/>
</dbReference>
<keyword evidence="3" id="KW-1185">Reference proteome</keyword>
<protein>
    <recommendedName>
        <fullName evidence="1">N-acetyltransferase domain-containing protein</fullName>
    </recommendedName>
</protein>
<evidence type="ECO:0000313" key="2">
    <source>
        <dbReference type="EMBL" id="KAF3035286.1"/>
    </source>
</evidence>
<dbReference type="Pfam" id="PF04229">
    <property type="entry name" value="GrpB"/>
    <property type="match status" value="1"/>
</dbReference>
<dbReference type="PANTHER" id="PTHR34822:SF1">
    <property type="entry name" value="GRPB FAMILY PROTEIN"/>
    <property type="match status" value="1"/>
</dbReference>
<dbReference type="Gene3D" id="3.30.460.10">
    <property type="entry name" value="Beta Polymerase, domain 2"/>
    <property type="match status" value="1"/>
</dbReference>
<dbReference type="OrthoDB" id="630895at2759"/>